<organism evidence="1 2">
    <name type="scientific">Zalaria obscura</name>
    <dbReference type="NCBI Taxonomy" id="2024903"/>
    <lineage>
        <taxon>Eukaryota</taxon>
        <taxon>Fungi</taxon>
        <taxon>Dikarya</taxon>
        <taxon>Ascomycota</taxon>
        <taxon>Pezizomycotina</taxon>
        <taxon>Dothideomycetes</taxon>
        <taxon>Dothideomycetidae</taxon>
        <taxon>Dothideales</taxon>
        <taxon>Zalariaceae</taxon>
        <taxon>Zalaria</taxon>
    </lineage>
</organism>
<sequence>MTPDWPFPSEQAASRVGASHGVKCNPRNPRCGLCISEDWTLNPTPPDHNTDASKQDESIPFASQTSVQTTTFSSSWQKQGWRERHSLHFFATITAPRLAGSCHCNFWSSAVVQASFTEPVILHAIAALGALHEAMLRRLASQDPNPHNAKAHLFVMQQCRKVIGRLTTKGRSKKSARDHLLVLTACALFSTIELLQDKLDDMATHGLQARKLLSGYGDEGAISTTRSTSSVSAITLANLQPVVERLALQSRIFVAEPTASPGGNSNTTVEHRPKLILPASVPSISSLVEAQLLLFRILMPTLLHQQTAFPCNRRTTAPRKSEHLRCERLLRDWERAFTAFLSLHVRHFTLDEVRQARVMKANHLYAHMVARIDALPQRGFDVWSYFIPDFEAIVHLAVAVLEGDDINAYASASASTHYCKLDMNNDPSSEDEPTPNPHPATSTSTSTSAPVLSIIEPLYFTSLWCPSATLRHRAIALLEACQRTPQPDARSVNEQWASWTPRMGTPRMAMAASRDVCVAISRDRVLRNLARPSYPTAVAVAVRGGRMGGGGWLR</sequence>
<reference evidence="1" key="1">
    <citation type="submission" date="2024-02" db="EMBL/GenBank/DDBJ databases">
        <title>Metagenome Assembled Genome of Zalaria obscura JY119.</title>
        <authorList>
            <person name="Vighnesh L."/>
            <person name="Jagadeeshwari U."/>
            <person name="Venkata Ramana C."/>
            <person name="Sasikala C."/>
        </authorList>
    </citation>
    <scope>NUCLEOTIDE SEQUENCE</scope>
    <source>
        <strain evidence="1">JY119</strain>
    </source>
</reference>
<proteinExistence type="predicted"/>
<name>A0ACC3SD08_9PEZI</name>
<comment type="caution">
    <text evidence="1">The sequence shown here is derived from an EMBL/GenBank/DDBJ whole genome shotgun (WGS) entry which is preliminary data.</text>
</comment>
<dbReference type="Proteomes" id="UP001320706">
    <property type="component" value="Unassembled WGS sequence"/>
</dbReference>
<accession>A0ACC3SD08</accession>
<gene>
    <name evidence="1" type="ORF">M8818_005135</name>
</gene>
<dbReference type="EMBL" id="JAMKPW020000027">
    <property type="protein sequence ID" value="KAK8204406.1"/>
    <property type="molecule type" value="Genomic_DNA"/>
</dbReference>
<keyword evidence="2" id="KW-1185">Reference proteome</keyword>
<protein>
    <submittedName>
        <fullName evidence="1">Uncharacterized protein</fullName>
    </submittedName>
</protein>
<evidence type="ECO:0000313" key="2">
    <source>
        <dbReference type="Proteomes" id="UP001320706"/>
    </source>
</evidence>
<evidence type="ECO:0000313" key="1">
    <source>
        <dbReference type="EMBL" id="KAK8204406.1"/>
    </source>
</evidence>